<dbReference type="EMBL" id="BAAACR010000005">
    <property type="protein sequence ID" value="GAA0208079.1"/>
    <property type="molecule type" value="Genomic_DNA"/>
</dbReference>
<organism evidence="1 2">
    <name type="scientific">Selenomonas dianae</name>
    <dbReference type="NCBI Taxonomy" id="135079"/>
    <lineage>
        <taxon>Bacteria</taxon>
        <taxon>Bacillati</taxon>
        <taxon>Bacillota</taxon>
        <taxon>Negativicutes</taxon>
        <taxon>Selenomonadales</taxon>
        <taxon>Selenomonadaceae</taxon>
        <taxon>Selenomonas</taxon>
    </lineage>
</organism>
<dbReference type="Gene3D" id="3.40.50.2000">
    <property type="entry name" value="Glycogen Phosphorylase B"/>
    <property type="match status" value="1"/>
</dbReference>
<dbReference type="Pfam" id="PF13692">
    <property type="entry name" value="Glyco_trans_1_4"/>
    <property type="match status" value="1"/>
</dbReference>
<comment type="caution">
    <text evidence="1">The sequence shown here is derived from an EMBL/GenBank/DDBJ whole genome shotgun (WGS) entry which is preliminary data.</text>
</comment>
<protein>
    <submittedName>
        <fullName evidence="1">Glycosyltransferase</fullName>
    </submittedName>
</protein>
<gene>
    <name evidence="1" type="ORF">GCM10008919_09240</name>
</gene>
<evidence type="ECO:0000313" key="1">
    <source>
        <dbReference type="EMBL" id="GAA0208079.1"/>
    </source>
</evidence>
<name>A0ABN0T039_9FIRM</name>
<accession>A0ABN0T039</accession>
<dbReference type="RefSeq" id="WP_304987163.1">
    <property type="nucleotide sequence ID" value="NZ_BAAACR010000005.1"/>
</dbReference>
<sequence>MKKILFLHPGKANLPEISIYKKFFSRYCFVNCQDLPSYSLSDFDLIWQFMGVDLHFRKSIPTIHEYASLSVGRGNRIKDFMKRWLNARPSLRIFLNPSIRDAYGFADGVPYCYRDMGVDPRFFEVPDPEIMYDFVYVGAMDAHRKFHHVLDFFARNPKHRILLIGKPPGDLYDAYKGYTNITFTGAVPYQDVPRLAKQAQYALNYIPDQYPYSLQTSTKLLEYVAMGMKVVTTSYHWVNRFEAQRKMHFYKIREDFSGFDWNELNAFSFCNTDIEDLKWEHILRNSGLDDALMRLLGE</sequence>
<evidence type="ECO:0000313" key="2">
    <source>
        <dbReference type="Proteomes" id="UP001500399"/>
    </source>
</evidence>
<dbReference type="SUPFAM" id="SSF53756">
    <property type="entry name" value="UDP-Glycosyltransferase/glycogen phosphorylase"/>
    <property type="match status" value="1"/>
</dbReference>
<proteinExistence type="predicted"/>
<reference evidence="1 2" key="1">
    <citation type="journal article" date="2019" name="Int. J. Syst. Evol. Microbiol.">
        <title>The Global Catalogue of Microorganisms (GCM) 10K type strain sequencing project: providing services to taxonomists for standard genome sequencing and annotation.</title>
        <authorList>
            <consortium name="The Broad Institute Genomics Platform"/>
            <consortium name="The Broad Institute Genome Sequencing Center for Infectious Disease"/>
            <person name="Wu L."/>
            <person name="Ma J."/>
        </authorList>
    </citation>
    <scope>NUCLEOTIDE SEQUENCE [LARGE SCALE GENOMIC DNA]</scope>
    <source>
        <strain evidence="1 2">JCM 8542</strain>
    </source>
</reference>
<dbReference type="Proteomes" id="UP001500399">
    <property type="component" value="Unassembled WGS sequence"/>
</dbReference>
<keyword evidence="2" id="KW-1185">Reference proteome</keyword>